<gene>
    <name evidence="1" type="ORF">TELCIR_19137</name>
</gene>
<dbReference type="AlphaFoldDB" id="A0A2G9TPL9"/>
<keyword evidence="2" id="KW-1185">Reference proteome</keyword>
<reference evidence="1 2" key="1">
    <citation type="submission" date="2015-09" db="EMBL/GenBank/DDBJ databases">
        <title>Draft genome of the parasitic nematode Teladorsagia circumcincta isolate WARC Sus (inbred).</title>
        <authorList>
            <person name="Mitreva M."/>
        </authorList>
    </citation>
    <scope>NUCLEOTIDE SEQUENCE [LARGE SCALE GENOMIC DNA]</scope>
    <source>
        <strain evidence="1 2">S</strain>
    </source>
</reference>
<evidence type="ECO:0000313" key="1">
    <source>
        <dbReference type="EMBL" id="PIO59402.1"/>
    </source>
</evidence>
<proteinExistence type="predicted"/>
<feature type="non-terminal residue" evidence="1">
    <location>
        <position position="1"/>
    </location>
</feature>
<accession>A0A2G9TPL9</accession>
<name>A0A2G9TPL9_TELCI</name>
<organism evidence="1 2">
    <name type="scientific">Teladorsagia circumcincta</name>
    <name type="common">Brown stomach worm</name>
    <name type="synonym">Ostertagia circumcincta</name>
    <dbReference type="NCBI Taxonomy" id="45464"/>
    <lineage>
        <taxon>Eukaryota</taxon>
        <taxon>Metazoa</taxon>
        <taxon>Ecdysozoa</taxon>
        <taxon>Nematoda</taxon>
        <taxon>Chromadorea</taxon>
        <taxon>Rhabditida</taxon>
        <taxon>Rhabditina</taxon>
        <taxon>Rhabditomorpha</taxon>
        <taxon>Strongyloidea</taxon>
        <taxon>Trichostrongylidae</taxon>
        <taxon>Teladorsagia</taxon>
    </lineage>
</organism>
<dbReference type="OrthoDB" id="8545473at2759"/>
<evidence type="ECO:0000313" key="2">
    <source>
        <dbReference type="Proteomes" id="UP000230423"/>
    </source>
</evidence>
<sequence>DRLMFAGSSEGVMLSDLEERDIDRSEDFDFSRSGFLTYTSQPRQTRKLILPAFLITPLLVSTSARLERFSQL</sequence>
<dbReference type="Proteomes" id="UP000230423">
    <property type="component" value="Unassembled WGS sequence"/>
</dbReference>
<dbReference type="EMBL" id="KZ357935">
    <property type="protein sequence ID" value="PIO59402.1"/>
    <property type="molecule type" value="Genomic_DNA"/>
</dbReference>
<protein>
    <submittedName>
        <fullName evidence="1">Uncharacterized protein</fullName>
    </submittedName>
</protein>